<protein>
    <submittedName>
        <fullName evidence="2">TorF family putative porin</fullName>
    </submittedName>
</protein>
<evidence type="ECO:0000313" key="3">
    <source>
        <dbReference type="Proteomes" id="UP001331561"/>
    </source>
</evidence>
<accession>A0ABU6K2G7</accession>
<evidence type="ECO:0000313" key="2">
    <source>
        <dbReference type="EMBL" id="MEC5385258.1"/>
    </source>
</evidence>
<organism evidence="2 3">
    <name type="scientific">Uliginosibacterium silvisoli</name>
    <dbReference type="NCBI Taxonomy" id="3114758"/>
    <lineage>
        <taxon>Bacteria</taxon>
        <taxon>Pseudomonadati</taxon>
        <taxon>Pseudomonadota</taxon>
        <taxon>Betaproteobacteria</taxon>
        <taxon>Rhodocyclales</taxon>
        <taxon>Zoogloeaceae</taxon>
        <taxon>Uliginosibacterium</taxon>
    </lineage>
</organism>
<sequence length="247" mass="26730">MRLSLIAAVLLSVLNIAPALAEDAPSPLTGNITLTSEYLYRGIAQSNNRPALQGGFDYALPLGFYIGNWNSSISWIGDAGLGASASLEMDFYGGYKKSFGDFTFDVGALYYYYPGNYTAAWKDVYDNPSTLEGYVSVGYKWVSLKYSYAFQNLFGQYNTKGSGYGEANATVDVGGGFSVVGHAGYQQVKNTYNGAYADYRLGVTKDVGFGVVGLTYSTTTAHNGYYYNTVNDATGGDRVVLNFTKTF</sequence>
<feature type="signal peptide" evidence="1">
    <location>
        <begin position="1"/>
        <end position="21"/>
    </location>
</feature>
<comment type="caution">
    <text evidence="2">The sequence shown here is derived from an EMBL/GenBank/DDBJ whole genome shotgun (WGS) entry which is preliminary data.</text>
</comment>
<keyword evidence="3" id="KW-1185">Reference proteome</keyword>
<dbReference type="NCBIfam" id="TIGR02001">
    <property type="entry name" value="gcw_chp"/>
    <property type="match status" value="1"/>
</dbReference>
<dbReference type="RefSeq" id="WP_327598217.1">
    <property type="nucleotide sequence ID" value="NZ_JAYXHS010000001.1"/>
</dbReference>
<name>A0ABU6K2G7_9RHOO</name>
<gene>
    <name evidence="2" type="ORF">VVD49_05960</name>
</gene>
<reference evidence="2 3" key="1">
    <citation type="submission" date="2024-01" db="EMBL/GenBank/DDBJ databases">
        <title>Uliginosibacterium soil sp. nov.</title>
        <authorList>
            <person name="Lv Y."/>
        </authorList>
    </citation>
    <scope>NUCLEOTIDE SEQUENCE [LARGE SCALE GENOMIC DNA]</scope>
    <source>
        <strain evidence="2 3">H3</strain>
    </source>
</reference>
<evidence type="ECO:0000256" key="1">
    <source>
        <dbReference type="SAM" id="SignalP"/>
    </source>
</evidence>
<dbReference type="InterPro" id="IPR010239">
    <property type="entry name" value="CHP02001"/>
</dbReference>
<feature type="chain" id="PRO_5046590992" evidence="1">
    <location>
        <begin position="22"/>
        <end position="247"/>
    </location>
</feature>
<keyword evidence="1" id="KW-0732">Signal</keyword>
<dbReference type="Proteomes" id="UP001331561">
    <property type="component" value="Unassembled WGS sequence"/>
</dbReference>
<proteinExistence type="predicted"/>
<dbReference type="Pfam" id="PF09694">
    <property type="entry name" value="Gcw_chp"/>
    <property type="match status" value="1"/>
</dbReference>
<dbReference type="EMBL" id="JAYXHS010000001">
    <property type="protein sequence ID" value="MEC5385258.1"/>
    <property type="molecule type" value="Genomic_DNA"/>
</dbReference>